<name>A0A1I4B0D5_9PROT</name>
<dbReference type="OrthoDB" id="1453790at2"/>
<dbReference type="AlphaFoldDB" id="A0A1I4B0D5"/>
<keyword evidence="2" id="KW-1185">Reference proteome</keyword>
<gene>
    <name evidence="1" type="ORF">SAMN02745775_104340</name>
</gene>
<organism evidence="1 2">
    <name type="scientific">Falsiroseomonas stagni DSM 19981</name>
    <dbReference type="NCBI Taxonomy" id="1123062"/>
    <lineage>
        <taxon>Bacteria</taxon>
        <taxon>Pseudomonadati</taxon>
        <taxon>Pseudomonadota</taxon>
        <taxon>Alphaproteobacteria</taxon>
        <taxon>Acetobacterales</taxon>
        <taxon>Roseomonadaceae</taxon>
        <taxon>Falsiroseomonas</taxon>
    </lineage>
</organism>
<evidence type="ECO:0000313" key="1">
    <source>
        <dbReference type="EMBL" id="SFK62154.1"/>
    </source>
</evidence>
<evidence type="ECO:0000313" key="2">
    <source>
        <dbReference type="Proteomes" id="UP000199473"/>
    </source>
</evidence>
<reference evidence="1 2" key="1">
    <citation type="submission" date="2016-10" db="EMBL/GenBank/DDBJ databases">
        <authorList>
            <person name="de Groot N.N."/>
        </authorList>
    </citation>
    <scope>NUCLEOTIDE SEQUENCE [LARGE SCALE GENOMIC DNA]</scope>
    <source>
        <strain evidence="1 2">DSM 19981</strain>
    </source>
</reference>
<dbReference type="RefSeq" id="WP_092960451.1">
    <property type="nucleotide sequence ID" value="NZ_FOSQ01000004.1"/>
</dbReference>
<proteinExistence type="predicted"/>
<dbReference type="EMBL" id="FOSQ01000004">
    <property type="protein sequence ID" value="SFK62154.1"/>
    <property type="molecule type" value="Genomic_DNA"/>
</dbReference>
<protein>
    <submittedName>
        <fullName evidence="1">Uncharacterized protein</fullName>
    </submittedName>
</protein>
<sequence length="198" mass="22379">MIIQTLWHFYGFVPGDVLNAETHHAKFIGAYRRDDEAAAAIGRVAGQPGFRDFPDGFRLFPFEVDRTYWSDGFLPNPGGDDLAVAGDGSGIFGTDEALAENFGDTSRNLEREEEFIAAKPKPDRPDELWELSHYKISRENGQAFEDMGYKLIGFYSTRAQLDAAIRRMARKPGFQDHPQGFRIRWTSLGAIHWEEGFA</sequence>
<accession>A0A1I4B0D5</accession>
<dbReference type="Proteomes" id="UP000199473">
    <property type="component" value="Unassembled WGS sequence"/>
</dbReference>